<keyword evidence="2" id="KW-0378">Hydrolase</keyword>
<dbReference type="AlphaFoldDB" id="A0AA35R4S1"/>
<dbReference type="GO" id="GO:0016787">
    <property type="term" value="F:hydrolase activity"/>
    <property type="evidence" value="ECO:0007669"/>
    <property type="project" value="UniProtKB-KW"/>
</dbReference>
<proteinExistence type="predicted"/>
<dbReference type="Pfam" id="PF03747">
    <property type="entry name" value="ADP_ribosyl_GH"/>
    <property type="match status" value="2"/>
</dbReference>
<feature type="binding site" evidence="1">
    <location>
        <position position="60"/>
    </location>
    <ligand>
        <name>Mg(2+)</name>
        <dbReference type="ChEBI" id="CHEBI:18420"/>
        <label>1</label>
    </ligand>
</feature>
<feature type="binding site" evidence="1">
    <location>
        <position position="62"/>
    </location>
    <ligand>
        <name>Mg(2+)</name>
        <dbReference type="ChEBI" id="CHEBI:18420"/>
        <label>1</label>
    </ligand>
</feature>
<comment type="cofactor">
    <cofactor evidence="1">
        <name>Mg(2+)</name>
        <dbReference type="ChEBI" id="CHEBI:18420"/>
    </cofactor>
    <text evidence="1">Binds 2 magnesium ions per subunit.</text>
</comment>
<feature type="binding site" evidence="1">
    <location>
        <position position="61"/>
    </location>
    <ligand>
        <name>Mg(2+)</name>
        <dbReference type="ChEBI" id="CHEBI:18420"/>
        <label>1</label>
    </ligand>
</feature>
<gene>
    <name evidence="2" type="ORF">GBAR_LOCUS3635</name>
</gene>
<keyword evidence="1" id="KW-0460">Magnesium</keyword>
<dbReference type="SUPFAM" id="SSF101478">
    <property type="entry name" value="ADP-ribosylglycohydrolase"/>
    <property type="match status" value="1"/>
</dbReference>
<protein>
    <submittedName>
        <fullName evidence="2">ADP-ribosylarginine hydrolase Tri1</fullName>
    </submittedName>
</protein>
<keyword evidence="3" id="KW-1185">Reference proteome</keyword>
<keyword evidence="1" id="KW-0479">Metal-binding</keyword>
<evidence type="ECO:0000313" key="3">
    <source>
        <dbReference type="Proteomes" id="UP001174909"/>
    </source>
</evidence>
<feature type="binding site" evidence="1">
    <location>
        <position position="240"/>
    </location>
    <ligand>
        <name>Mg(2+)</name>
        <dbReference type="ChEBI" id="CHEBI:18420"/>
        <label>1</label>
    </ligand>
</feature>
<dbReference type="PANTHER" id="PTHR16222">
    <property type="entry name" value="ADP-RIBOSYLGLYCOHYDROLASE"/>
    <property type="match status" value="1"/>
</dbReference>
<dbReference type="EMBL" id="CASHTH010000518">
    <property type="protein sequence ID" value="CAI8003393.1"/>
    <property type="molecule type" value="Genomic_DNA"/>
</dbReference>
<dbReference type="Gene3D" id="1.10.4080.10">
    <property type="entry name" value="ADP-ribosylation/Crystallin J1"/>
    <property type="match status" value="1"/>
</dbReference>
<comment type="caution">
    <text evidence="2">The sequence shown here is derived from an EMBL/GenBank/DDBJ whole genome shotgun (WGS) entry which is preliminary data.</text>
</comment>
<dbReference type="InterPro" id="IPR005502">
    <property type="entry name" value="Ribosyl_crysJ1"/>
</dbReference>
<dbReference type="InterPro" id="IPR036705">
    <property type="entry name" value="Ribosyl_crysJ1_sf"/>
</dbReference>
<feature type="binding site" evidence="1">
    <location>
        <position position="238"/>
    </location>
    <ligand>
        <name>Mg(2+)</name>
        <dbReference type="ChEBI" id="CHEBI:18420"/>
        <label>1</label>
    </ligand>
</feature>
<dbReference type="InterPro" id="IPR050792">
    <property type="entry name" value="ADP-ribosylglycohydrolase"/>
</dbReference>
<dbReference type="GO" id="GO:0046872">
    <property type="term" value="F:metal ion binding"/>
    <property type="evidence" value="ECO:0007669"/>
    <property type="project" value="UniProtKB-KW"/>
</dbReference>
<name>A0AA35R4S1_GEOBA</name>
<feature type="binding site" evidence="1">
    <location>
        <position position="241"/>
    </location>
    <ligand>
        <name>Mg(2+)</name>
        <dbReference type="ChEBI" id="CHEBI:18420"/>
        <label>1</label>
    </ligand>
</feature>
<dbReference type="Proteomes" id="UP001174909">
    <property type="component" value="Unassembled WGS sequence"/>
</dbReference>
<evidence type="ECO:0000256" key="1">
    <source>
        <dbReference type="PIRSR" id="PIRSR605502-1"/>
    </source>
</evidence>
<organism evidence="2 3">
    <name type="scientific">Geodia barretti</name>
    <name type="common">Barrett's horny sponge</name>
    <dbReference type="NCBI Taxonomy" id="519541"/>
    <lineage>
        <taxon>Eukaryota</taxon>
        <taxon>Metazoa</taxon>
        <taxon>Porifera</taxon>
        <taxon>Demospongiae</taxon>
        <taxon>Heteroscleromorpha</taxon>
        <taxon>Tetractinellida</taxon>
        <taxon>Astrophorina</taxon>
        <taxon>Geodiidae</taxon>
        <taxon>Geodia</taxon>
    </lineage>
</organism>
<evidence type="ECO:0000313" key="2">
    <source>
        <dbReference type="EMBL" id="CAI8003393.1"/>
    </source>
</evidence>
<reference evidence="2" key="1">
    <citation type="submission" date="2023-03" db="EMBL/GenBank/DDBJ databases">
        <authorList>
            <person name="Steffen K."/>
            <person name="Cardenas P."/>
        </authorList>
    </citation>
    <scope>NUCLEOTIDE SEQUENCE</scope>
</reference>
<sequence length="287" mass="30914">MVMRFFNPDPELDRYRGALLGLAVGDALGVPVEFMRPGTFDPITEMVGGGPHGLMPGEWTDDTSMALCLAESLIERQGFDAVDQLQRYVRWWRNGHLSSTGLCFDIGITTQAALESFQSTGEPAGLTSLDSAGNGSIMRLAPVPMFYALSMPDAVEFAARSSATTHASEEAVSACRYLAAVIVKALWGSSKEEILAPAPPQIRGSGYVVESLEAALWAFHNSDSFADGLSMAVNLGEDSDTTGAVYGQVAGAFYGAHTIPQKWLNTLAHRDLIIDFADRLYDLRPLS</sequence>
<accession>A0AA35R4S1</accession>
<dbReference type="PANTHER" id="PTHR16222:SF12">
    <property type="entry name" value="ADP-RIBOSYLGLYCOHYDROLASE-RELATED"/>
    <property type="match status" value="1"/>
</dbReference>